<accession>A0A8B7SX97</accession>
<dbReference type="Pfam" id="PF07686">
    <property type="entry name" value="V-set"/>
    <property type="match status" value="1"/>
</dbReference>
<evidence type="ECO:0000313" key="4">
    <source>
        <dbReference type="RefSeq" id="XP_019517414.1"/>
    </source>
</evidence>
<dbReference type="AlphaFoldDB" id="A0A8B7SX97"/>
<dbReference type="PANTHER" id="PTHR15343:SF0">
    <property type="entry name" value="T-CELL ANTIGEN CD7"/>
    <property type="match status" value="1"/>
</dbReference>
<dbReference type="GO" id="GO:0016020">
    <property type="term" value="C:membrane"/>
    <property type="evidence" value="ECO:0007669"/>
    <property type="project" value="InterPro"/>
</dbReference>
<evidence type="ECO:0000313" key="3">
    <source>
        <dbReference type="Proteomes" id="UP000694851"/>
    </source>
</evidence>
<dbReference type="Gene3D" id="2.60.40.10">
    <property type="entry name" value="Immunoglobulins"/>
    <property type="match status" value="1"/>
</dbReference>
<keyword evidence="1" id="KW-1133">Transmembrane helix</keyword>
<dbReference type="CTD" id="924"/>
<dbReference type="GeneID" id="109393025"/>
<dbReference type="OrthoDB" id="9899013at2759"/>
<dbReference type="SUPFAM" id="SSF48726">
    <property type="entry name" value="Immunoglobulin"/>
    <property type="match status" value="1"/>
</dbReference>
<feature type="transmembrane region" description="Helical" evidence="1">
    <location>
        <begin position="94"/>
        <end position="117"/>
    </location>
</feature>
<dbReference type="GO" id="GO:0002250">
    <property type="term" value="P:adaptive immune response"/>
    <property type="evidence" value="ECO:0007669"/>
    <property type="project" value="InterPro"/>
</dbReference>
<dbReference type="InterPro" id="IPR039090">
    <property type="entry name" value="CD7"/>
</dbReference>
<dbReference type="InterPro" id="IPR013783">
    <property type="entry name" value="Ig-like_fold"/>
</dbReference>
<dbReference type="InterPro" id="IPR036179">
    <property type="entry name" value="Ig-like_dom_sf"/>
</dbReference>
<proteinExistence type="predicted"/>
<keyword evidence="1" id="KW-0812">Transmembrane</keyword>
<dbReference type="Proteomes" id="UP000694851">
    <property type="component" value="Unplaced"/>
</dbReference>
<reference evidence="4" key="1">
    <citation type="submission" date="2025-08" db="UniProtKB">
        <authorList>
            <consortium name="RefSeq"/>
        </authorList>
    </citation>
    <scope>IDENTIFICATION</scope>
    <source>
        <tissue evidence="4">Muscle</tissue>
    </source>
</reference>
<sequence>MQNCESNLLKVIFYADGKEPTVDERFWGRIAFSGSQYNLTITMQHLQPEDTNTYICKFIKDEVAWGSYTFVTVTDALFQEANTCQEAQLTHTHIALTVALAVGFLLIGLGLGAVCVLRRTQVSVSPSCHLCPCKPAPLRQQGGKENG</sequence>
<dbReference type="GO" id="GO:0038023">
    <property type="term" value="F:signaling receptor activity"/>
    <property type="evidence" value="ECO:0007669"/>
    <property type="project" value="InterPro"/>
</dbReference>
<name>A0A8B7SX97_HIPAR</name>
<keyword evidence="3" id="KW-1185">Reference proteome</keyword>
<dbReference type="InterPro" id="IPR013106">
    <property type="entry name" value="Ig_V-set"/>
</dbReference>
<organism evidence="3 4">
    <name type="scientific">Hipposideros armiger</name>
    <name type="common">Great Himalayan leaf-nosed bat</name>
    <dbReference type="NCBI Taxonomy" id="186990"/>
    <lineage>
        <taxon>Eukaryota</taxon>
        <taxon>Metazoa</taxon>
        <taxon>Chordata</taxon>
        <taxon>Craniata</taxon>
        <taxon>Vertebrata</taxon>
        <taxon>Euteleostomi</taxon>
        <taxon>Mammalia</taxon>
        <taxon>Eutheria</taxon>
        <taxon>Laurasiatheria</taxon>
        <taxon>Chiroptera</taxon>
        <taxon>Yinpterochiroptera</taxon>
        <taxon>Rhinolophoidea</taxon>
        <taxon>Hipposideridae</taxon>
        <taxon>Hipposideros</taxon>
    </lineage>
</organism>
<gene>
    <name evidence="4" type="primary">CD7</name>
</gene>
<keyword evidence="1" id="KW-0472">Membrane</keyword>
<dbReference type="PANTHER" id="PTHR15343">
    <property type="entry name" value="CD7"/>
    <property type="match status" value="1"/>
</dbReference>
<protein>
    <submittedName>
        <fullName evidence="4">T-cell antigen CD7</fullName>
    </submittedName>
</protein>
<evidence type="ECO:0000256" key="1">
    <source>
        <dbReference type="SAM" id="Phobius"/>
    </source>
</evidence>
<dbReference type="KEGG" id="hai:109393025"/>
<feature type="domain" description="Immunoglobulin V-set" evidence="2">
    <location>
        <begin position="11"/>
        <end position="74"/>
    </location>
</feature>
<dbReference type="RefSeq" id="XP_019517414.1">
    <property type="nucleotide sequence ID" value="XM_019661869.1"/>
</dbReference>
<evidence type="ECO:0000259" key="2">
    <source>
        <dbReference type="Pfam" id="PF07686"/>
    </source>
</evidence>